<name>A0AC60PSE2_IXOPE</name>
<reference evidence="1 2" key="1">
    <citation type="journal article" date="2020" name="Cell">
        <title>Large-Scale Comparative Analyses of Tick Genomes Elucidate Their Genetic Diversity and Vector Capacities.</title>
        <authorList>
            <consortium name="Tick Genome and Microbiome Consortium (TIGMIC)"/>
            <person name="Jia N."/>
            <person name="Wang J."/>
            <person name="Shi W."/>
            <person name="Du L."/>
            <person name="Sun Y."/>
            <person name="Zhan W."/>
            <person name="Jiang J.F."/>
            <person name="Wang Q."/>
            <person name="Zhang B."/>
            <person name="Ji P."/>
            <person name="Bell-Sakyi L."/>
            <person name="Cui X.M."/>
            <person name="Yuan T.T."/>
            <person name="Jiang B.G."/>
            <person name="Yang W.F."/>
            <person name="Lam T.T."/>
            <person name="Chang Q.C."/>
            <person name="Ding S.J."/>
            <person name="Wang X.J."/>
            <person name="Zhu J.G."/>
            <person name="Ruan X.D."/>
            <person name="Zhao L."/>
            <person name="Wei J.T."/>
            <person name="Ye R.Z."/>
            <person name="Que T.C."/>
            <person name="Du C.H."/>
            <person name="Zhou Y.H."/>
            <person name="Cheng J.X."/>
            <person name="Dai P.F."/>
            <person name="Guo W.B."/>
            <person name="Han X.H."/>
            <person name="Huang E.J."/>
            <person name="Li L.F."/>
            <person name="Wei W."/>
            <person name="Gao Y.C."/>
            <person name="Liu J.Z."/>
            <person name="Shao H.Z."/>
            <person name="Wang X."/>
            <person name="Wang C.C."/>
            <person name="Yang T.C."/>
            <person name="Huo Q.B."/>
            <person name="Li W."/>
            <person name="Chen H.Y."/>
            <person name="Chen S.E."/>
            <person name="Zhou L.G."/>
            <person name="Ni X.B."/>
            <person name="Tian J.H."/>
            <person name="Sheng Y."/>
            <person name="Liu T."/>
            <person name="Pan Y.S."/>
            <person name="Xia L.Y."/>
            <person name="Li J."/>
            <person name="Zhao F."/>
            <person name="Cao W.C."/>
        </authorList>
    </citation>
    <scope>NUCLEOTIDE SEQUENCE [LARGE SCALE GENOMIC DNA]</scope>
    <source>
        <strain evidence="1">Iper-2018</strain>
    </source>
</reference>
<evidence type="ECO:0000313" key="2">
    <source>
        <dbReference type="Proteomes" id="UP000805193"/>
    </source>
</evidence>
<sequence length="626" mass="68865">MTRRWGVVGEALVMGGVRPSSSEWSIVAPEFDDGFYVDVAERHGPTPARTASRSPGGEPPLRATRTPPPLSSSDHQFPPDVQRPPEPPLLTVEQVRPGPAALTPGRQNRPSPRRSRKNEHRLDLDDGDSAFPVTVGLPDTDNRREPALLPPQFSCPPECLDLLASLDAPFGVPRALDVVLGPARPCAALVDGLPTLALLAQAIREAGIPTLSSPFVPVSGRSPAAGSSRDSSVSSRASASAESDELSPDDSLAEPSPDSDTGAWRMQPSAFCGGSLFHQPFPLPGDTEDDDDGSSDSRRQAAFPSGPPHFPLEVLRAAVTSMLDAGIIEPTVRGPYLSPIQVVPKTSTSSRFVLDCSHLTPHLPSPPFVLPALPKALQICPLPRTPFFTKIDLRDAFYHFHLSPPARALTRFRLDGCYYQYTVLPFGIRPAPFFMQSLATAFAREARSRGLWAWTHLDNILLAHTSFSFLRDQTVRFVDDLLRCGFRLNPADSQYHPTQRITFLGFFLDGATERVSHTPGRFRDLARTLEVLKRPQSLKTYQRLAGLWTFNFSLFGGHYHALRPLHVAAATGRPVDPQWVELFSILLLSPAGKCPFPDNYSNFQCVRRCQWHQVSGFVYQTATWQW</sequence>
<protein>
    <submittedName>
        <fullName evidence="1">Uncharacterized protein</fullName>
    </submittedName>
</protein>
<proteinExistence type="predicted"/>
<dbReference type="EMBL" id="JABSTQ010010024">
    <property type="protein sequence ID" value="KAG0424042.1"/>
    <property type="molecule type" value="Genomic_DNA"/>
</dbReference>
<evidence type="ECO:0000313" key="1">
    <source>
        <dbReference type="EMBL" id="KAG0424042.1"/>
    </source>
</evidence>
<dbReference type="Proteomes" id="UP000805193">
    <property type="component" value="Unassembled WGS sequence"/>
</dbReference>
<accession>A0AC60PSE2</accession>
<gene>
    <name evidence="1" type="ORF">HPB47_000203</name>
</gene>
<keyword evidence="2" id="KW-1185">Reference proteome</keyword>
<comment type="caution">
    <text evidence="1">The sequence shown here is derived from an EMBL/GenBank/DDBJ whole genome shotgun (WGS) entry which is preliminary data.</text>
</comment>
<organism evidence="1 2">
    <name type="scientific">Ixodes persulcatus</name>
    <name type="common">Taiga tick</name>
    <dbReference type="NCBI Taxonomy" id="34615"/>
    <lineage>
        <taxon>Eukaryota</taxon>
        <taxon>Metazoa</taxon>
        <taxon>Ecdysozoa</taxon>
        <taxon>Arthropoda</taxon>
        <taxon>Chelicerata</taxon>
        <taxon>Arachnida</taxon>
        <taxon>Acari</taxon>
        <taxon>Parasitiformes</taxon>
        <taxon>Ixodida</taxon>
        <taxon>Ixodoidea</taxon>
        <taxon>Ixodidae</taxon>
        <taxon>Ixodinae</taxon>
        <taxon>Ixodes</taxon>
    </lineage>
</organism>